<gene>
    <name evidence="5" type="ORF">K7432_012966</name>
</gene>
<accession>A0ABR2VRG5</accession>
<keyword evidence="6" id="KW-1185">Reference proteome</keyword>
<feature type="signal peptide" evidence="3">
    <location>
        <begin position="1"/>
        <end position="22"/>
    </location>
</feature>
<dbReference type="InterPro" id="IPR036573">
    <property type="entry name" value="CBM_sf_5/12"/>
</dbReference>
<keyword evidence="3" id="KW-0732">Signal</keyword>
<sequence>MMLSNILQSSIYFLGFAALTVAHMEMIQPPPRHSRHNPTWKGSPDYDMVNPLGVYPCKGYEQGGIVQTVKAGDSIQVKLGGIATHKGGHCQFAISYDKGQTYAVLETIYSDCLIASKEYSVTIPSTAGSSKNVVFAWAWINKIGNREYYMNCADIEIQGYNDGFIAGPKLLVVNLPGYPTVPEFPQDGPNDGRKLLAARPTITIRPNGKDIPTTTSTTSTKIPEPSTKIPKPSPTTSTKSTRISEPSTGPTSTPGAGICKGFPAWNSVASYKGAQKVAYKEHLWQAKWWTQKESPETSRVWTDLGAC</sequence>
<comment type="caution">
    <text evidence="5">The sequence shown here is derived from an EMBL/GenBank/DDBJ whole genome shotgun (WGS) entry which is preliminary data.</text>
</comment>
<evidence type="ECO:0000259" key="4">
    <source>
        <dbReference type="SMART" id="SM00495"/>
    </source>
</evidence>
<dbReference type="SUPFAM" id="SSF51055">
    <property type="entry name" value="Carbohydrate binding domain"/>
    <property type="match status" value="1"/>
</dbReference>
<dbReference type="Gene3D" id="2.70.50.70">
    <property type="match status" value="1"/>
</dbReference>
<evidence type="ECO:0000256" key="3">
    <source>
        <dbReference type="SAM" id="SignalP"/>
    </source>
</evidence>
<reference evidence="5 6" key="1">
    <citation type="submission" date="2023-04" db="EMBL/GenBank/DDBJ databases">
        <title>Genome of Basidiobolus ranarum AG-B5.</title>
        <authorList>
            <person name="Stajich J.E."/>
            <person name="Carter-House D."/>
            <person name="Gryganskyi A."/>
        </authorList>
    </citation>
    <scope>NUCLEOTIDE SEQUENCE [LARGE SCALE GENOMIC DNA]</scope>
    <source>
        <strain evidence="5 6">AG-B5</strain>
    </source>
</reference>
<dbReference type="Gene3D" id="2.10.10.20">
    <property type="entry name" value="Carbohydrate-binding module superfamily 5/12"/>
    <property type="match status" value="1"/>
</dbReference>
<name>A0ABR2VRG5_9FUNG</name>
<dbReference type="CDD" id="cd12215">
    <property type="entry name" value="ChiC_BD"/>
    <property type="match status" value="1"/>
</dbReference>
<evidence type="ECO:0000256" key="2">
    <source>
        <dbReference type="SAM" id="MobiDB-lite"/>
    </source>
</evidence>
<proteinExistence type="predicted"/>
<evidence type="ECO:0000313" key="6">
    <source>
        <dbReference type="Proteomes" id="UP001479436"/>
    </source>
</evidence>
<protein>
    <recommendedName>
        <fullName evidence="4">Chitin-binding type-3 domain-containing protein</fullName>
    </recommendedName>
</protein>
<dbReference type="InterPro" id="IPR003610">
    <property type="entry name" value="CBM5/12"/>
</dbReference>
<dbReference type="PANTHER" id="PTHR36182:SF1">
    <property type="entry name" value="PROTEIN, PUTATIVE (AFU_ORTHOLOGUE AFUA_6G10930)-RELATED"/>
    <property type="match status" value="1"/>
</dbReference>
<feature type="domain" description="Chitin-binding type-3" evidence="4">
    <location>
        <begin position="262"/>
        <end position="304"/>
    </location>
</feature>
<dbReference type="PANTHER" id="PTHR36182">
    <property type="entry name" value="PROTEIN, PUTATIVE (AFU_ORTHOLOGUE AFUA_6G10930)-RELATED"/>
    <property type="match status" value="1"/>
</dbReference>
<dbReference type="EMBL" id="JASJQH010008077">
    <property type="protein sequence ID" value="KAK9695419.1"/>
    <property type="molecule type" value="Genomic_DNA"/>
</dbReference>
<dbReference type="SMART" id="SM00495">
    <property type="entry name" value="ChtBD3"/>
    <property type="match status" value="1"/>
</dbReference>
<dbReference type="Proteomes" id="UP001479436">
    <property type="component" value="Unassembled WGS sequence"/>
</dbReference>
<feature type="compositionally biased region" description="Polar residues" evidence="2">
    <location>
        <begin position="245"/>
        <end position="254"/>
    </location>
</feature>
<feature type="compositionally biased region" description="Low complexity" evidence="2">
    <location>
        <begin position="211"/>
        <end position="244"/>
    </location>
</feature>
<organism evidence="5 6">
    <name type="scientific">Basidiobolus ranarum</name>
    <dbReference type="NCBI Taxonomy" id="34480"/>
    <lineage>
        <taxon>Eukaryota</taxon>
        <taxon>Fungi</taxon>
        <taxon>Fungi incertae sedis</taxon>
        <taxon>Zoopagomycota</taxon>
        <taxon>Entomophthoromycotina</taxon>
        <taxon>Basidiobolomycetes</taxon>
        <taxon>Basidiobolales</taxon>
        <taxon>Basidiobolaceae</taxon>
        <taxon>Basidiobolus</taxon>
    </lineage>
</organism>
<feature type="chain" id="PRO_5045793757" description="Chitin-binding type-3 domain-containing protein" evidence="3">
    <location>
        <begin position="23"/>
        <end position="307"/>
    </location>
</feature>
<evidence type="ECO:0000313" key="5">
    <source>
        <dbReference type="EMBL" id="KAK9695419.1"/>
    </source>
</evidence>
<keyword evidence="1" id="KW-0378">Hydrolase</keyword>
<evidence type="ECO:0000256" key="1">
    <source>
        <dbReference type="ARBA" id="ARBA00022801"/>
    </source>
</evidence>
<feature type="region of interest" description="Disordered" evidence="2">
    <location>
        <begin position="198"/>
        <end position="258"/>
    </location>
</feature>